<protein>
    <submittedName>
        <fullName evidence="3">LuxR family transcriptional regulator</fullName>
    </submittedName>
</protein>
<proteinExistence type="predicted"/>
<comment type="caution">
    <text evidence="3">The sequence shown here is derived from an EMBL/GenBank/DDBJ whole genome shotgun (WGS) entry which is preliminary data.</text>
</comment>
<dbReference type="InterPro" id="IPR036388">
    <property type="entry name" value="WH-like_DNA-bd_sf"/>
</dbReference>
<gene>
    <name evidence="3" type="ORF">CT690_11460</name>
</gene>
<dbReference type="EMBL" id="PESE01000002">
    <property type="protein sequence ID" value="PYD39615.1"/>
    <property type="molecule type" value="Genomic_DNA"/>
</dbReference>
<reference evidence="3 4" key="1">
    <citation type="submission" date="2017-11" db="EMBL/GenBank/DDBJ databases">
        <title>Genome sequence of the oocydin A producing rhizobacterium Serratia plymuthica 4Rx5.</title>
        <authorList>
            <person name="Matilla M.A."/>
            <person name="Udaondo Z."/>
            <person name="Salmond G.P.C."/>
        </authorList>
    </citation>
    <scope>NUCLEOTIDE SEQUENCE [LARGE SCALE GENOMIC DNA]</scope>
    <source>
        <strain evidence="3 4">4Rx5</strain>
    </source>
</reference>
<dbReference type="GO" id="GO:0006355">
    <property type="term" value="P:regulation of DNA-templated transcription"/>
    <property type="evidence" value="ECO:0007669"/>
    <property type="project" value="InterPro"/>
</dbReference>
<accession>A0A318P4K6</accession>
<keyword evidence="1" id="KW-0238">DNA-binding</keyword>
<feature type="domain" description="HTH luxR-type" evidence="2">
    <location>
        <begin position="126"/>
        <end position="183"/>
    </location>
</feature>
<organism evidence="3 4">
    <name type="scientific">Serratia plymuthica</name>
    <dbReference type="NCBI Taxonomy" id="82996"/>
    <lineage>
        <taxon>Bacteria</taxon>
        <taxon>Pseudomonadati</taxon>
        <taxon>Pseudomonadota</taxon>
        <taxon>Gammaproteobacteria</taxon>
        <taxon>Enterobacterales</taxon>
        <taxon>Yersiniaceae</taxon>
        <taxon>Serratia</taxon>
    </lineage>
</organism>
<dbReference type="Proteomes" id="UP000248196">
    <property type="component" value="Unassembled WGS sequence"/>
</dbReference>
<evidence type="ECO:0000313" key="4">
    <source>
        <dbReference type="Proteomes" id="UP000248196"/>
    </source>
</evidence>
<sequence length="188" mass="21310">MTEMKKILLMSQCQFTRLALKAVFENKTGYEMAFIGPDDLSEGNVDQAIVLIHVTDDDYPTILPLLRNAHFYGHRDIIFIAQKRVIAIMEYLSMKTLRFIEEDAGVEVFEREIIGGGDFSGIQGSREVLSFIEYNVLKLIILGMSPTKIACRTRKSIKTISSQKINALRKLGLDNTPYSLVKLSKLFN</sequence>
<dbReference type="SMART" id="SM00421">
    <property type="entry name" value="HTH_LUXR"/>
    <property type="match status" value="1"/>
</dbReference>
<dbReference type="GO" id="GO:0003677">
    <property type="term" value="F:DNA binding"/>
    <property type="evidence" value="ECO:0007669"/>
    <property type="project" value="UniProtKB-KW"/>
</dbReference>
<dbReference type="AlphaFoldDB" id="A0A318P4K6"/>
<dbReference type="SUPFAM" id="SSF46894">
    <property type="entry name" value="C-terminal effector domain of the bipartite response regulators"/>
    <property type="match status" value="1"/>
</dbReference>
<dbReference type="InterPro" id="IPR016032">
    <property type="entry name" value="Sig_transdc_resp-reg_C-effctor"/>
</dbReference>
<evidence type="ECO:0000256" key="1">
    <source>
        <dbReference type="ARBA" id="ARBA00023125"/>
    </source>
</evidence>
<evidence type="ECO:0000259" key="2">
    <source>
        <dbReference type="SMART" id="SM00421"/>
    </source>
</evidence>
<dbReference type="InterPro" id="IPR000792">
    <property type="entry name" value="Tscrpt_reg_LuxR_C"/>
</dbReference>
<dbReference type="Gene3D" id="1.10.10.10">
    <property type="entry name" value="Winged helix-like DNA-binding domain superfamily/Winged helix DNA-binding domain"/>
    <property type="match status" value="1"/>
</dbReference>
<name>A0A318P4K6_SERPL</name>
<evidence type="ECO:0000313" key="3">
    <source>
        <dbReference type="EMBL" id="PYD39615.1"/>
    </source>
</evidence>